<comment type="caution">
    <text evidence="1">The sequence shown here is derived from an EMBL/GenBank/DDBJ whole genome shotgun (WGS) entry which is preliminary data.</text>
</comment>
<dbReference type="Proteomes" id="UP000266391">
    <property type="component" value="Unassembled WGS sequence"/>
</dbReference>
<protein>
    <submittedName>
        <fullName evidence="1">Uncharacterized protein</fullName>
    </submittedName>
</protein>
<sequence>MKKTSYKNTQFVLIGMAFLSVAGLTGCSKVELSESTVTLELGEELSDNVADYLENSDKKVLSSAELDLSAVDESKVGSYSAKISYNNKDYPFTVNVIDTTAPECEATDYLYIQPGTVKVDDLIRNIKDASETSSGIVSCEKKMILLHAFIQKC</sequence>
<accession>A0A396ACW0</accession>
<dbReference type="PROSITE" id="PS51257">
    <property type="entry name" value="PROKAR_LIPOPROTEIN"/>
    <property type="match status" value="1"/>
</dbReference>
<dbReference type="AlphaFoldDB" id="A0A396ACW0"/>
<evidence type="ECO:0000313" key="1">
    <source>
        <dbReference type="EMBL" id="RHC99902.1"/>
    </source>
</evidence>
<gene>
    <name evidence="1" type="ORF">DW813_14635</name>
</gene>
<organism evidence="1 2">
    <name type="scientific">Roseburia inulinivorans</name>
    <dbReference type="NCBI Taxonomy" id="360807"/>
    <lineage>
        <taxon>Bacteria</taxon>
        <taxon>Bacillati</taxon>
        <taxon>Bacillota</taxon>
        <taxon>Clostridia</taxon>
        <taxon>Lachnospirales</taxon>
        <taxon>Lachnospiraceae</taxon>
        <taxon>Roseburia</taxon>
    </lineage>
</organism>
<evidence type="ECO:0000313" key="2">
    <source>
        <dbReference type="Proteomes" id="UP000266391"/>
    </source>
</evidence>
<name>A0A396ACW0_9FIRM</name>
<proteinExistence type="predicted"/>
<dbReference type="EMBL" id="QSIQ01000031">
    <property type="protein sequence ID" value="RHC99902.1"/>
    <property type="molecule type" value="Genomic_DNA"/>
</dbReference>
<dbReference type="RefSeq" id="WP_118093602.1">
    <property type="nucleotide sequence ID" value="NZ_QSIQ01000031.1"/>
</dbReference>
<reference evidence="1 2" key="1">
    <citation type="submission" date="2018-08" db="EMBL/GenBank/DDBJ databases">
        <title>A genome reference for cultivated species of the human gut microbiota.</title>
        <authorList>
            <person name="Zou Y."/>
            <person name="Xue W."/>
            <person name="Luo G."/>
        </authorList>
    </citation>
    <scope>NUCLEOTIDE SEQUENCE [LARGE SCALE GENOMIC DNA]</scope>
    <source>
        <strain evidence="1 2">AM32-8LB</strain>
    </source>
</reference>